<dbReference type="GO" id="GO:0016491">
    <property type="term" value="F:oxidoreductase activity"/>
    <property type="evidence" value="ECO:0007669"/>
    <property type="project" value="UniProtKB-KW"/>
</dbReference>
<evidence type="ECO:0000313" key="7">
    <source>
        <dbReference type="EMBL" id="EZP75683.1"/>
    </source>
</evidence>
<dbReference type="Pfam" id="PF01593">
    <property type="entry name" value="Amino_oxidase"/>
    <property type="match status" value="1"/>
</dbReference>
<comment type="similarity">
    <text evidence="2">Belongs to the flavin monoamine oxidase family.</text>
</comment>
<evidence type="ECO:0000256" key="4">
    <source>
        <dbReference type="PIRSR" id="PIRSR601613-1"/>
    </source>
</evidence>
<name>A0A031JP14_9SPHN</name>
<feature type="domain" description="Amine oxidase" evidence="5">
    <location>
        <begin position="50"/>
        <end position="483"/>
    </location>
</feature>
<dbReference type="EMBL" id="JFYZ01000036">
    <property type="protein sequence ID" value="EZP75683.1"/>
    <property type="molecule type" value="Genomic_DNA"/>
</dbReference>
<dbReference type="KEGG" id="nre:BES08_22430"/>
<dbReference type="InterPro" id="IPR002937">
    <property type="entry name" value="Amino_oxidase"/>
</dbReference>
<evidence type="ECO:0000313" key="8">
    <source>
        <dbReference type="Proteomes" id="UP000024329"/>
    </source>
</evidence>
<dbReference type="PRINTS" id="PR00757">
    <property type="entry name" value="AMINEOXDASEF"/>
</dbReference>
<evidence type="ECO:0000256" key="1">
    <source>
        <dbReference type="ARBA" id="ARBA00001974"/>
    </source>
</evidence>
<dbReference type="InterPro" id="IPR006311">
    <property type="entry name" value="TAT_signal"/>
</dbReference>
<evidence type="ECO:0000256" key="3">
    <source>
        <dbReference type="ARBA" id="ARBA00023002"/>
    </source>
</evidence>
<reference evidence="7 8" key="1">
    <citation type="submission" date="2014-03" db="EMBL/GenBank/DDBJ databases">
        <title>Whole genome sequence of Novosphingobium resinovorum KF1.</title>
        <authorList>
            <person name="Gan H.M."/>
            <person name="Gan H.Y."/>
            <person name="Chew T.H."/>
            <person name="Savka M.A."/>
        </authorList>
    </citation>
    <scope>NUCLEOTIDE SEQUENCE [LARGE SCALE GENOMIC DNA]</scope>
    <source>
        <strain evidence="7 8">KF1</strain>
    </source>
</reference>
<comment type="cofactor">
    <cofactor evidence="1">
        <name>FAD</name>
        <dbReference type="ChEBI" id="CHEBI:57692"/>
    </cofactor>
</comment>
<dbReference type="PATRIC" id="fig|158500.4.peg.4624"/>
<gene>
    <name evidence="6" type="ORF">BES08_22430</name>
    <name evidence="7" type="ORF">BV97_04548</name>
</gene>
<reference evidence="6" key="2">
    <citation type="submission" date="2016-08" db="EMBL/GenBank/DDBJ databases">
        <authorList>
            <person name="Seilhamer J.J."/>
        </authorList>
    </citation>
    <scope>NUCLEOTIDE SEQUENCE [LARGE SCALE GENOMIC DNA]</scope>
    <source>
        <strain evidence="6">SA1</strain>
        <plasmid evidence="6">pSA1</plasmid>
    </source>
</reference>
<keyword evidence="6" id="KW-0614">Plasmid</keyword>
<dbReference type="SUPFAM" id="SSF51905">
    <property type="entry name" value="FAD/NAD(P)-binding domain"/>
    <property type="match status" value="1"/>
</dbReference>
<feature type="binding site" evidence="4">
    <location>
        <position position="51"/>
    </location>
    <ligand>
        <name>FAD</name>
        <dbReference type="ChEBI" id="CHEBI:57692"/>
    </ligand>
</feature>
<evidence type="ECO:0000256" key="2">
    <source>
        <dbReference type="ARBA" id="ARBA00005995"/>
    </source>
</evidence>
<dbReference type="Proteomes" id="UP000024329">
    <property type="component" value="Unassembled WGS sequence"/>
</dbReference>
<organism evidence="7 8">
    <name type="scientific">Novosphingobium resinovorum</name>
    <dbReference type="NCBI Taxonomy" id="158500"/>
    <lineage>
        <taxon>Bacteria</taxon>
        <taxon>Pseudomonadati</taxon>
        <taxon>Pseudomonadota</taxon>
        <taxon>Alphaproteobacteria</taxon>
        <taxon>Sphingomonadales</taxon>
        <taxon>Sphingomonadaceae</taxon>
        <taxon>Novosphingobium</taxon>
    </lineage>
</organism>
<dbReference type="PROSITE" id="PS51318">
    <property type="entry name" value="TAT"/>
    <property type="match status" value="1"/>
</dbReference>
<feature type="binding site" evidence="4">
    <location>
        <position position="271"/>
    </location>
    <ligand>
        <name>FAD</name>
        <dbReference type="ChEBI" id="CHEBI:57692"/>
    </ligand>
</feature>
<accession>A0A031JP14</accession>
<keyword evidence="3" id="KW-0560">Oxidoreductase</keyword>
<dbReference type="InterPro" id="IPR050703">
    <property type="entry name" value="Flavin_MAO"/>
</dbReference>
<dbReference type="eggNOG" id="COG1231">
    <property type="taxonomic scope" value="Bacteria"/>
</dbReference>
<reference evidence="9" key="3">
    <citation type="journal article" date="2017" name="J. Biotechnol.">
        <title>Complete genome sequence of Novosphingobium resinovorum SA1, a versatile xenobiotic-degrading bacterium capable of utilizing sulfanilic acid.</title>
        <authorList>
            <person name="Hegedus B."/>
            <person name="Kos P.B."/>
            <person name="Balint B."/>
            <person name="Maroti G."/>
            <person name="Gan H.M."/>
            <person name="Perei K."/>
            <person name="Rakhely G."/>
        </authorList>
    </citation>
    <scope>NUCLEOTIDE SEQUENCE [LARGE SCALE GENOMIC DNA]</scope>
    <source>
        <strain evidence="9">SA1</strain>
    </source>
</reference>
<geneLocation type="plasmid" evidence="6 9">
    <name>pSA1</name>
</geneLocation>
<dbReference type="SUPFAM" id="SSF54373">
    <property type="entry name" value="FAD-linked reductases, C-terminal domain"/>
    <property type="match status" value="1"/>
</dbReference>
<dbReference type="Gene3D" id="3.50.50.60">
    <property type="entry name" value="FAD/NAD(P)-binding domain"/>
    <property type="match status" value="1"/>
</dbReference>
<keyword evidence="9" id="KW-1185">Reference proteome</keyword>
<proteinExistence type="inferred from homology"/>
<dbReference type="InterPro" id="IPR001613">
    <property type="entry name" value="Flavin_amine_oxidase"/>
</dbReference>
<sequence>MTMDRRSFTLGMANGAIGVGMASMLPAAALAAPAKKAAAGLDVLVLGAGVSGLQAAWMLEEQGLKVAVLEGRQRVGGRVMTLLDEPGYPEMGFNSMGEGYGRGIDAAQRAGVTLEDIGGRYRVGKPPMLWMNGQPLTREEWARHPGNPFPDAMKSVLPAEMVNKLVAERTPLKDWNAWTDPASAVLDVPLHDFLRAQGLSDPAIRLANDVSPYYGTNSWDVSALMLEFNDGFVKAQFEAGTKSFGVKGGNLHLPMGMAKLLKGDVILGKEVVAIEATDSGSTVYCRDGSTFSAKRVICSLPFSTLRYVKILPGLSGAQAEAVSQIAYQPLSMAFLTATAPFWDEDGLSPGMWTDGLAGTVIPQHYGATPDEVTGLLVQARGGLANYWDRLGRDKALAMIVAQIEAMRPAAKGKLVARTYFSWSQEVFNGGDWAYFGPGQVSRLVPEMSKPAGRLHFCGEHTATGARGLEGALESAERVALEILEA</sequence>
<dbReference type="AlphaFoldDB" id="A0A031JP14"/>
<protein>
    <submittedName>
        <fullName evidence="6 7">Amine oxidase</fullName>
    </submittedName>
</protein>
<dbReference type="PANTHER" id="PTHR43563:SF1">
    <property type="entry name" value="AMINE OXIDASE [FLAVIN-CONTAINING] B"/>
    <property type="match status" value="1"/>
</dbReference>
<dbReference type="EMBL" id="CP017076">
    <property type="protein sequence ID" value="AOR79562.1"/>
    <property type="molecule type" value="Genomic_DNA"/>
</dbReference>
<dbReference type="OrthoDB" id="337830at2"/>
<dbReference type="InterPro" id="IPR036188">
    <property type="entry name" value="FAD/NAD-bd_sf"/>
</dbReference>
<dbReference type="Proteomes" id="UP000094626">
    <property type="component" value="Plasmid pSA1"/>
</dbReference>
<evidence type="ECO:0000313" key="6">
    <source>
        <dbReference type="EMBL" id="AOR79562.1"/>
    </source>
</evidence>
<dbReference type="PANTHER" id="PTHR43563">
    <property type="entry name" value="AMINE OXIDASE"/>
    <property type="match status" value="1"/>
</dbReference>
<evidence type="ECO:0000313" key="9">
    <source>
        <dbReference type="Proteomes" id="UP000094626"/>
    </source>
</evidence>
<dbReference type="RefSeq" id="WP_036529007.1">
    <property type="nucleotide sequence ID" value="NZ_CP017076.1"/>
</dbReference>
<evidence type="ECO:0000259" key="5">
    <source>
        <dbReference type="Pfam" id="PF01593"/>
    </source>
</evidence>